<dbReference type="EMBL" id="MBEV02000006">
    <property type="protein sequence ID" value="MUP05828.1"/>
    <property type="molecule type" value="Genomic_DNA"/>
</dbReference>
<reference evidence="1 2" key="1">
    <citation type="submission" date="2019-11" db="EMBL/GenBank/DDBJ databases">
        <title>Whole-genome sequencing of Allorhizobium vitis.</title>
        <authorList>
            <person name="Gan H.M."/>
            <person name="Savka M.A."/>
        </authorList>
    </citation>
    <scope>NUCLEOTIDE SEQUENCE [LARGE SCALE GENOMIC DNA]</scope>
    <source>
        <strain evidence="1 2">AB4</strain>
    </source>
</reference>
<dbReference type="Proteomes" id="UP000175993">
    <property type="component" value="Unassembled WGS sequence"/>
</dbReference>
<organism evidence="1 2">
    <name type="scientific">Agrobacterium vitis</name>
    <name type="common">Rhizobium vitis</name>
    <dbReference type="NCBI Taxonomy" id="373"/>
    <lineage>
        <taxon>Bacteria</taxon>
        <taxon>Pseudomonadati</taxon>
        <taxon>Pseudomonadota</taxon>
        <taxon>Alphaproteobacteria</taxon>
        <taxon>Hyphomicrobiales</taxon>
        <taxon>Rhizobiaceae</taxon>
        <taxon>Rhizobium/Agrobacterium group</taxon>
        <taxon>Agrobacterium</taxon>
    </lineage>
</organism>
<evidence type="ECO:0000313" key="1">
    <source>
        <dbReference type="EMBL" id="MUP05828.1"/>
    </source>
</evidence>
<evidence type="ECO:0000313" key="2">
    <source>
        <dbReference type="Proteomes" id="UP000175993"/>
    </source>
</evidence>
<protein>
    <submittedName>
        <fullName evidence="1">Uncharacterized protein</fullName>
    </submittedName>
</protein>
<gene>
    <name evidence="1" type="ORF">BBI04_013550</name>
</gene>
<sequence>MSGDLAFFVVCGVERFVLSRTNVLKAGFFGNPAMRRRQNCAPATGFQCLFIEYFQGLDAGGVFRSGYDLDLSNLPTLF</sequence>
<dbReference type="AlphaFoldDB" id="A0ABD6GD96"/>
<comment type="caution">
    <text evidence="1">The sequence shown here is derived from an EMBL/GenBank/DDBJ whole genome shotgun (WGS) entry which is preliminary data.</text>
</comment>
<name>A0ABD6GD96_AGRVI</name>
<accession>A0ABD6GD96</accession>
<proteinExistence type="predicted"/>
<dbReference type="RefSeq" id="WP_070167691.1">
    <property type="nucleotide sequence ID" value="NZ_JAALXZ010000007.1"/>
</dbReference>